<gene>
    <name evidence="3" type="ORF">PCANC_02683</name>
    <name evidence="2" type="ORF">PCANC_18822</name>
</gene>
<evidence type="ECO:0000256" key="1">
    <source>
        <dbReference type="SAM" id="MobiDB-lite"/>
    </source>
</evidence>
<accession>A0A2N5W5P8</accession>
<feature type="region of interest" description="Disordered" evidence="1">
    <location>
        <begin position="63"/>
        <end position="82"/>
    </location>
</feature>
<feature type="region of interest" description="Disordered" evidence="1">
    <location>
        <begin position="1"/>
        <end position="53"/>
    </location>
</feature>
<feature type="compositionally biased region" description="Basic residues" evidence="1">
    <location>
        <begin position="72"/>
        <end position="82"/>
    </location>
</feature>
<evidence type="ECO:0000313" key="3">
    <source>
        <dbReference type="EMBL" id="PLW57550.1"/>
    </source>
</evidence>
<reference evidence="3 4" key="1">
    <citation type="submission" date="2017-11" db="EMBL/GenBank/DDBJ databases">
        <title>De novo assembly and phasing of dikaryotic genomes from two isolates of Puccinia coronata f. sp. avenae, the causal agent of oat crown rust.</title>
        <authorList>
            <person name="Miller M.E."/>
            <person name="Zhang Y."/>
            <person name="Omidvar V."/>
            <person name="Sperschneider J."/>
            <person name="Schwessinger B."/>
            <person name="Raley C."/>
            <person name="Palmer J.M."/>
            <person name="Garnica D."/>
            <person name="Upadhyaya N."/>
            <person name="Rathjen J."/>
            <person name="Taylor J.M."/>
            <person name="Park R.F."/>
            <person name="Dodds P.N."/>
            <person name="Hirsch C.D."/>
            <person name="Kianian S.F."/>
            <person name="Figueroa M."/>
        </authorList>
    </citation>
    <scope>NUCLEOTIDE SEQUENCE [LARGE SCALE GENOMIC DNA]</scope>
    <source>
        <strain evidence="3">12NC29</strain>
    </source>
</reference>
<sequence length="82" mass="8748">MPGEIDPGTPGKIDPGMLGEINPEIPGKIDTGIPDKINTSQKPFATDKSQKQPLTKIVPTVALDASEATNPKPKKTTPKIRF</sequence>
<keyword evidence="4" id="KW-1185">Reference proteome</keyword>
<dbReference type="EMBL" id="PGCJ01000314">
    <property type="protein sequence ID" value="PLW32812.1"/>
    <property type="molecule type" value="Genomic_DNA"/>
</dbReference>
<evidence type="ECO:0000313" key="4">
    <source>
        <dbReference type="Proteomes" id="UP000235388"/>
    </source>
</evidence>
<dbReference type="AlphaFoldDB" id="A0A2N5W5P8"/>
<evidence type="ECO:0000313" key="2">
    <source>
        <dbReference type="EMBL" id="PLW32812.1"/>
    </source>
</evidence>
<protein>
    <submittedName>
        <fullName evidence="3">Uncharacterized protein</fullName>
    </submittedName>
</protein>
<proteinExistence type="predicted"/>
<comment type="caution">
    <text evidence="3">The sequence shown here is derived from an EMBL/GenBank/DDBJ whole genome shotgun (WGS) entry which is preliminary data.</text>
</comment>
<organism evidence="3 4">
    <name type="scientific">Puccinia coronata f. sp. avenae</name>
    <dbReference type="NCBI Taxonomy" id="200324"/>
    <lineage>
        <taxon>Eukaryota</taxon>
        <taxon>Fungi</taxon>
        <taxon>Dikarya</taxon>
        <taxon>Basidiomycota</taxon>
        <taxon>Pucciniomycotina</taxon>
        <taxon>Pucciniomycetes</taxon>
        <taxon>Pucciniales</taxon>
        <taxon>Pucciniaceae</taxon>
        <taxon>Puccinia</taxon>
    </lineage>
</organism>
<dbReference type="Proteomes" id="UP000235388">
    <property type="component" value="Unassembled WGS sequence"/>
</dbReference>
<dbReference type="EMBL" id="PGCJ01000010">
    <property type="protein sequence ID" value="PLW57550.1"/>
    <property type="molecule type" value="Genomic_DNA"/>
</dbReference>
<dbReference type="OrthoDB" id="76567at2759"/>
<name>A0A2N5W5P8_9BASI</name>